<feature type="compositionally biased region" description="Basic and acidic residues" evidence="5">
    <location>
        <begin position="225"/>
        <end position="236"/>
    </location>
</feature>
<keyword evidence="3" id="KW-0949">S-adenosyl-L-methionine</keyword>
<protein>
    <submittedName>
        <fullName evidence="6">N6-adenosine-specific RNA methylase IME4</fullName>
    </submittedName>
</protein>
<comment type="similarity">
    <text evidence="4">Belongs to the MT-A70-like family.</text>
</comment>
<dbReference type="Proteomes" id="UP000198795">
    <property type="component" value="Unassembled WGS sequence"/>
</dbReference>
<evidence type="ECO:0000256" key="2">
    <source>
        <dbReference type="ARBA" id="ARBA00022679"/>
    </source>
</evidence>
<dbReference type="PANTHER" id="PTHR12829">
    <property type="entry name" value="N6-ADENOSINE-METHYLTRANSFERASE"/>
    <property type="match status" value="1"/>
</dbReference>
<dbReference type="GO" id="GO:0032259">
    <property type="term" value="P:methylation"/>
    <property type="evidence" value="ECO:0007669"/>
    <property type="project" value="UniProtKB-KW"/>
</dbReference>
<evidence type="ECO:0000256" key="5">
    <source>
        <dbReference type="SAM" id="MobiDB-lite"/>
    </source>
</evidence>
<reference evidence="6 7" key="1">
    <citation type="submission" date="2016-10" db="EMBL/GenBank/DDBJ databases">
        <authorList>
            <person name="Varghese N."/>
            <person name="Submissions S."/>
        </authorList>
    </citation>
    <scope>NUCLEOTIDE SEQUENCE [LARGE SCALE GENOMIC DNA]</scope>
    <source>
        <strain evidence="6 7">CGMCC 1.6497</strain>
    </source>
</reference>
<dbReference type="PANTHER" id="PTHR12829:SF7">
    <property type="entry name" value="N6-ADENOSINE-METHYLTRANSFERASE CATALYTIC SUBUNIT"/>
    <property type="match status" value="1"/>
</dbReference>
<keyword evidence="7" id="KW-1185">Reference proteome</keyword>
<comment type="caution">
    <text evidence="6">The sequence shown here is derived from an EMBL/GenBank/DDBJ whole genome shotgun (WGS) entry which is preliminary data.</text>
</comment>
<dbReference type="PROSITE" id="PS51143">
    <property type="entry name" value="MT_A70"/>
    <property type="match status" value="1"/>
</dbReference>
<accession>A0A1H0SEY8</accession>
<dbReference type="GO" id="GO:0008168">
    <property type="term" value="F:methyltransferase activity"/>
    <property type="evidence" value="ECO:0007669"/>
    <property type="project" value="UniProtKB-KW"/>
</dbReference>
<feature type="region of interest" description="Disordered" evidence="5">
    <location>
        <begin position="216"/>
        <end position="236"/>
    </location>
</feature>
<dbReference type="EMBL" id="FNJC01000004">
    <property type="protein sequence ID" value="SDP39778.1"/>
    <property type="molecule type" value="Genomic_DNA"/>
</dbReference>
<dbReference type="Pfam" id="PF05063">
    <property type="entry name" value="MT-A70"/>
    <property type="match status" value="1"/>
</dbReference>
<proteinExistence type="inferred from homology"/>
<evidence type="ECO:0000256" key="1">
    <source>
        <dbReference type="ARBA" id="ARBA00022603"/>
    </source>
</evidence>
<evidence type="ECO:0000256" key="4">
    <source>
        <dbReference type="PROSITE-ProRule" id="PRU00489"/>
    </source>
</evidence>
<keyword evidence="2" id="KW-0808">Transferase</keyword>
<name>A0A1H0SEY8_9HYPH</name>
<sequence length="236" mass="26132">MSCFAHAAVGSAAPRRSSAGAASRPGRLAPGQVMSASGSSFISPDLFEGGPTSWPFGDLVPQAYDLVMIDVAWRFKNYSQLGESKGPEPHYRTMSDAEILALPVADLARENCALWMWATSPRLDFAIRVLDVWGFEFVTAGAWNKRRWGTGYVLRSVCEPFLIAKRGNPKIDGRSVPNLIEESRREHSRKPERAYELAEKMMPTARRADVYSRTDRPGWEAFGDEAGKFNEGDDGL</sequence>
<organism evidence="6 7">
    <name type="scientific">Filomicrobium insigne</name>
    <dbReference type="NCBI Taxonomy" id="418854"/>
    <lineage>
        <taxon>Bacteria</taxon>
        <taxon>Pseudomonadati</taxon>
        <taxon>Pseudomonadota</taxon>
        <taxon>Alphaproteobacteria</taxon>
        <taxon>Hyphomicrobiales</taxon>
        <taxon>Hyphomicrobiaceae</taxon>
        <taxon>Filomicrobium</taxon>
    </lineage>
</organism>
<evidence type="ECO:0000313" key="7">
    <source>
        <dbReference type="Proteomes" id="UP000198795"/>
    </source>
</evidence>
<dbReference type="InterPro" id="IPR007757">
    <property type="entry name" value="MT-A70-like"/>
</dbReference>
<evidence type="ECO:0000313" key="6">
    <source>
        <dbReference type="EMBL" id="SDP39778.1"/>
    </source>
</evidence>
<keyword evidence="1 6" id="KW-0489">Methyltransferase</keyword>
<gene>
    <name evidence="6" type="ORF">SAMN04488061_2849</name>
</gene>
<evidence type="ECO:0000256" key="3">
    <source>
        <dbReference type="ARBA" id="ARBA00022691"/>
    </source>
</evidence>
<dbReference type="RefSeq" id="WP_342027548.1">
    <property type="nucleotide sequence ID" value="NZ_FNJC01000004.1"/>
</dbReference>